<evidence type="ECO:0000259" key="3">
    <source>
        <dbReference type="Pfam" id="PF21783"/>
    </source>
</evidence>
<feature type="domain" description="YNCE-like beta-propeller" evidence="3">
    <location>
        <begin position="92"/>
        <end position="233"/>
    </location>
</feature>
<evidence type="ECO:0000313" key="4">
    <source>
        <dbReference type="EMBL" id="SEF71843.1"/>
    </source>
</evidence>
<proteinExistence type="predicted"/>
<feature type="chain" id="PRO_5009285911" evidence="2">
    <location>
        <begin position="22"/>
        <end position="334"/>
    </location>
</feature>
<protein>
    <submittedName>
        <fullName evidence="4">40-residue YVTN family beta-propeller repeat-containing protein</fullName>
    </submittedName>
</protein>
<dbReference type="InterPro" id="IPR051200">
    <property type="entry name" value="Host-pathogen_enzymatic-act"/>
</dbReference>
<dbReference type="InterPro" id="IPR048433">
    <property type="entry name" value="YNCE-like_beta-prop"/>
</dbReference>
<evidence type="ECO:0000313" key="5">
    <source>
        <dbReference type="Proteomes" id="UP000236738"/>
    </source>
</evidence>
<dbReference type="Proteomes" id="UP000236738">
    <property type="component" value="Unassembled WGS sequence"/>
</dbReference>
<dbReference type="InterPro" id="IPR015943">
    <property type="entry name" value="WD40/YVTN_repeat-like_dom_sf"/>
</dbReference>
<dbReference type="SUPFAM" id="SSF50969">
    <property type="entry name" value="YVTN repeat-like/Quinoprotein amine dehydrogenase"/>
    <property type="match status" value="1"/>
</dbReference>
<dbReference type="Pfam" id="PF21783">
    <property type="entry name" value="YNCE"/>
    <property type="match status" value="1"/>
</dbReference>
<dbReference type="OrthoDB" id="7187796at2"/>
<dbReference type="PANTHER" id="PTHR47197:SF3">
    <property type="entry name" value="DIHYDRO-HEME D1 DEHYDROGENASE"/>
    <property type="match status" value="1"/>
</dbReference>
<evidence type="ECO:0000256" key="2">
    <source>
        <dbReference type="SAM" id="SignalP"/>
    </source>
</evidence>
<gene>
    <name evidence="4" type="ORF">SAMN05421847_0717</name>
</gene>
<organism evidence="4 5">
    <name type="scientific">Halpernia humi</name>
    <dbReference type="NCBI Taxonomy" id="493375"/>
    <lineage>
        <taxon>Bacteria</taxon>
        <taxon>Pseudomonadati</taxon>
        <taxon>Bacteroidota</taxon>
        <taxon>Flavobacteriia</taxon>
        <taxon>Flavobacteriales</taxon>
        <taxon>Weeksellaceae</taxon>
        <taxon>Chryseobacterium group</taxon>
        <taxon>Halpernia</taxon>
    </lineage>
</organism>
<dbReference type="Gene3D" id="2.130.10.10">
    <property type="entry name" value="YVTN repeat-like/Quinoprotein amine dehydrogenase"/>
    <property type="match status" value="2"/>
</dbReference>
<dbReference type="AlphaFoldDB" id="A0A1H5U9Y9"/>
<reference evidence="5" key="1">
    <citation type="submission" date="2016-10" db="EMBL/GenBank/DDBJ databases">
        <authorList>
            <person name="Varghese N."/>
            <person name="Submissions S."/>
        </authorList>
    </citation>
    <scope>NUCLEOTIDE SEQUENCE [LARGE SCALE GENOMIC DNA]</scope>
    <source>
        <strain evidence="5">DSM 21580</strain>
    </source>
</reference>
<dbReference type="InterPro" id="IPR011964">
    <property type="entry name" value="YVTN_b-propeller_repeat"/>
</dbReference>
<keyword evidence="5" id="KW-1185">Reference proteome</keyword>
<name>A0A1H5U9Y9_9FLAO</name>
<evidence type="ECO:0000256" key="1">
    <source>
        <dbReference type="ARBA" id="ARBA00022729"/>
    </source>
</evidence>
<dbReference type="InterPro" id="IPR011044">
    <property type="entry name" value="Quino_amine_DH_bsu"/>
</dbReference>
<dbReference type="RefSeq" id="WP_103912717.1">
    <property type="nucleotide sequence ID" value="NZ_FNUS01000001.1"/>
</dbReference>
<accession>A0A1H5U9Y9</accession>
<feature type="signal peptide" evidence="2">
    <location>
        <begin position="1"/>
        <end position="21"/>
    </location>
</feature>
<keyword evidence="1 2" id="KW-0732">Signal</keyword>
<sequence>MKTKMLAIALIGIVSFGNAQMKNENFKVIKSIPVSGNGGWDYLTVNPTNHFLYVSHSTQVNIVNPETSASEGVIENQEGVHGIAFDDENRGYITNGKSNSVFVFDVKTNEKIANINVGEKPDAVIFDDYSNKIIVANAKSNSLSIINPKNLMVEKTIALIGNPEYIASNLKGKIYVNIEDKSKIAEINLAEGKVLNYFSLGKDESPSGLAIDNKTHRLFSACEEHLVVVDAENGKIVSALPIAKGCDGVVFDAKSKMVFASTYSGVISNYLEKSKNDFVVLEDIKTETGARTITLNPMTQKVYVPTAEYGVSEDINARRLPVKDGTFHVLEVSR</sequence>
<dbReference type="EMBL" id="FNUS01000001">
    <property type="protein sequence ID" value="SEF71843.1"/>
    <property type="molecule type" value="Genomic_DNA"/>
</dbReference>
<dbReference type="NCBIfam" id="TIGR02276">
    <property type="entry name" value="beta_rpt_yvtn"/>
    <property type="match status" value="1"/>
</dbReference>
<dbReference type="PANTHER" id="PTHR47197">
    <property type="entry name" value="PROTEIN NIRF"/>
    <property type="match status" value="1"/>
</dbReference>